<keyword evidence="2" id="KW-0808">Transferase</keyword>
<dbReference type="GO" id="GO:0052325">
    <property type="term" value="P:cell wall pectin biosynthetic process"/>
    <property type="evidence" value="ECO:0007669"/>
    <property type="project" value="TreeGrafter"/>
</dbReference>
<accession>A0A8J4GDD6</accession>
<dbReference type="Proteomes" id="UP000747110">
    <property type="component" value="Unassembled WGS sequence"/>
</dbReference>
<organism evidence="5 6">
    <name type="scientific">Volvox reticuliferus</name>
    <dbReference type="NCBI Taxonomy" id="1737510"/>
    <lineage>
        <taxon>Eukaryota</taxon>
        <taxon>Viridiplantae</taxon>
        <taxon>Chlorophyta</taxon>
        <taxon>core chlorophytes</taxon>
        <taxon>Chlorophyceae</taxon>
        <taxon>CS clade</taxon>
        <taxon>Chlamydomonadales</taxon>
        <taxon>Volvocaceae</taxon>
        <taxon>Volvox</taxon>
    </lineage>
</organism>
<dbReference type="GO" id="GO:0052636">
    <property type="term" value="F:arabinosyltransferase activity"/>
    <property type="evidence" value="ECO:0007669"/>
    <property type="project" value="TreeGrafter"/>
</dbReference>
<gene>
    <name evidence="4" type="ORF">Vretifemale_9893</name>
    <name evidence="5" type="ORF">Vretimale_9381</name>
</gene>
<dbReference type="EC" id="2.4.2.-" evidence="2"/>
<comment type="caution">
    <text evidence="5">The sequence shown here is derived from an EMBL/GenBank/DDBJ whole genome shotgun (WGS) entry which is preliminary data.</text>
</comment>
<dbReference type="Pfam" id="PF03407">
    <property type="entry name" value="Nucleotid_trans"/>
    <property type="match status" value="1"/>
</dbReference>
<evidence type="ECO:0000256" key="1">
    <source>
        <dbReference type="ARBA" id="ARBA00007033"/>
    </source>
</evidence>
<dbReference type="InterPro" id="IPR053250">
    <property type="entry name" value="Glycosyltransferase_77"/>
</dbReference>
<sequence>MIALYGVYFFTLGLFAPYTLASGLVWPGKWLVHAPQPLEVLGALGAGYAHGRGIRAAGRTCGPLTRELLTGIARNNTVLITAIDKLVWKSFGPSYIENIAAANITYWLIAALDPETSLTLGELGVNNCFNAPKERLKYTGTDEMYQWGSHHWSQTTWNKVHVVRMAYELGFNIIHSDADVVWFRDPLPFFLSRLSGPAHIMISVDALSTHNNKGELDVEYNSSPYTNINTGIYFIRQWPGGLAFFDEVWLPMQDKHIGHDQDGFNWVVRGRWFREDIERMAFIPEDTSLRVFYAAFSNSTAVAFLPPSMFGNTYTYVNVRLWEKLEHPLYAVHWVWGGRTMESKRQDMRDAMKFHDQPEYYTSPYLLTFDLKQMRMPQDYNSWQGTEEMIRFHVAAANYQLQQAYYAFAAALILNRTLVIPRFLCYCSKNWYQTQQCRINEETVTTFPFVCSLSQLLRSKRLQQGLELNGNTEYSGHKVYIREYSFLENPKVPDLIKTSFLEVVPSGSPRGDHNLRPDQLLLSEEPATRGYGRRITVAAPLWDGELKAVLGRYPRARIVHLPNPGGLVAGFSRSETWRQFDEEIQKVVAYWCCRTPPDMESMNLTDKVQLVALPQSRYHNLPVVKGSCYLHQLGLINRTNGIIK</sequence>
<name>A0A8J4GDD6_9CHLO</name>
<keyword evidence="2" id="KW-0735">Signal-anchor</keyword>
<evidence type="ECO:0000313" key="7">
    <source>
        <dbReference type="Proteomes" id="UP000747110"/>
    </source>
</evidence>
<evidence type="ECO:0000313" key="5">
    <source>
        <dbReference type="EMBL" id="GIM04885.1"/>
    </source>
</evidence>
<dbReference type="SUPFAM" id="SSF53448">
    <property type="entry name" value="Nucleotide-diphospho-sugar transferases"/>
    <property type="match status" value="1"/>
</dbReference>
<dbReference type="Proteomes" id="UP000722791">
    <property type="component" value="Unassembled WGS sequence"/>
</dbReference>
<dbReference type="GO" id="GO:0000139">
    <property type="term" value="C:Golgi membrane"/>
    <property type="evidence" value="ECO:0007669"/>
    <property type="project" value="UniProtKB-SubCell"/>
</dbReference>
<dbReference type="OrthoDB" id="540503at2759"/>
<keyword evidence="2" id="KW-0333">Golgi apparatus</keyword>
<keyword evidence="2" id="KW-0961">Cell wall biogenesis/degradation</keyword>
<evidence type="ECO:0000313" key="6">
    <source>
        <dbReference type="Proteomes" id="UP000722791"/>
    </source>
</evidence>
<keyword evidence="7" id="KW-1185">Reference proteome</keyword>
<dbReference type="EMBL" id="BNCQ01000017">
    <property type="protein sequence ID" value="GIM04885.1"/>
    <property type="molecule type" value="Genomic_DNA"/>
</dbReference>
<dbReference type="InterPro" id="IPR005069">
    <property type="entry name" value="Nucl-diP-sugar_transferase"/>
</dbReference>
<comment type="similarity">
    <text evidence="1 2">Belongs to the glycosyltransferase 77 family.</text>
</comment>
<keyword evidence="2" id="KW-0812">Transmembrane</keyword>
<dbReference type="PANTHER" id="PTHR46936:SF1">
    <property type="entry name" value="ARABINOSYLTRANSFERASE XEG113"/>
    <property type="match status" value="1"/>
</dbReference>
<dbReference type="EMBL" id="BNCP01000020">
    <property type="protein sequence ID" value="GIL80914.1"/>
    <property type="molecule type" value="Genomic_DNA"/>
</dbReference>
<evidence type="ECO:0000313" key="4">
    <source>
        <dbReference type="EMBL" id="GIL80914.1"/>
    </source>
</evidence>
<evidence type="ECO:0000259" key="3">
    <source>
        <dbReference type="Pfam" id="PF03407"/>
    </source>
</evidence>
<dbReference type="InterPro" id="IPR029044">
    <property type="entry name" value="Nucleotide-diphossugar_trans"/>
</dbReference>
<dbReference type="PANTHER" id="PTHR46936">
    <property type="entry name" value="ARABINOSYLTRANSFERASE XEG113"/>
    <property type="match status" value="1"/>
</dbReference>
<proteinExistence type="inferred from homology"/>
<dbReference type="AlphaFoldDB" id="A0A8J4GDD6"/>
<keyword evidence="2" id="KW-0328">Glycosyltransferase</keyword>
<comment type="subcellular location">
    <subcellularLocation>
        <location evidence="2">Golgi apparatus membrane</location>
        <topology evidence="2">Single-pass type II membrane protein</topology>
    </subcellularLocation>
</comment>
<reference evidence="5" key="1">
    <citation type="journal article" date="2021" name="Proc. Natl. Acad. Sci. U.S.A.">
        <title>Three genomes in the algal genus Volvox reveal the fate of a haploid sex-determining region after a transition to homothallism.</title>
        <authorList>
            <person name="Yamamoto K."/>
            <person name="Hamaji T."/>
            <person name="Kawai-Toyooka H."/>
            <person name="Matsuzaki R."/>
            <person name="Takahashi F."/>
            <person name="Nishimura Y."/>
            <person name="Kawachi M."/>
            <person name="Noguchi H."/>
            <person name="Minakuchi Y."/>
            <person name="Umen J.G."/>
            <person name="Toyoda A."/>
            <person name="Nozaki H."/>
        </authorList>
    </citation>
    <scope>NUCLEOTIDE SEQUENCE</scope>
    <source>
        <strain evidence="5">NIES-3785</strain>
        <strain evidence="4">NIES-3786</strain>
    </source>
</reference>
<protein>
    <recommendedName>
        <fullName evidence="2">Glycosyltransferase</fullName>
        <ecNumber evidence="2">2.4.2.-</ecNumber>
    </recommendedName>
</protein>
<evidence type="ECO:0000256" key="2">
    <source>
        <dbReference type="RuleBase" id="RU363055"/>
    </source>
</evidence>
<feature type="domain" description="Nucleotide-diphospho-sugar transferase" evidence="3">
    <location>
        <begin position="104"/>
        <end position="348"/>
    </location>
</feature>